<dbReference type="Proteomes" id="UP000886188">
    <property type="component" value="Unassembled WGS sequence"/>
</dbReference>
<sequence>MNNQRRYFLKALASSTLVTATLMGCQSAPLLNVFDAPISADDWQMAEQIKAEIVVPTFPAKQFNIKDFGAKENGQFDCTQAIKSAIEACHAQGGGQVYIPDGTYLTGAIHLLSNVNLHLSNNATLSFSTDPNHYLPEVFTRWEGLEMMGYSPLIYAYEQENIAITGKGTLQGNADNQTWWPWKGPHKEGHWQLEKDAQGKVLHQREARNKLMVDAEAGVPVSERIYSTGAYLRPPFIQPYKCNNILIEGVTIKNSPFWLVNPVLCQSVTVDNVNFSSHGPNSDGCDPESCDHVHIKNCVFDTGDDCIAIKSGRNADGRRVGVASQNIVIENCHMKEGHGGVVIGSEISGGVNNVFVQNCTMDSPHLERAIRIKTNSVRGGLIEHIRIRNIEVGTVKNAVVINFYYEEGDAGQFDPIVRDIQIENLHCQNVLSKAFYLNGFERAPINDIHFTDCHFDQAGSKSIVAHVNNMSLDNVTLNKQPLTMAQLQQS</sequence>
<dbReference type="PROSITE" id="PS00502">
    <property type="entry name" value="POLYGALACTURONASE"/>
    <property type="match status" value="1"/>
</dbReference>
<dbReference type="InterPro" id="IPR012334">
    <property type="entry name" value="Pectin_lyas_fold"/>
</dbReference>
<dbReference type="InterPro" id="IPR051801">
    <property type="entry name" value="GH28_Enzymes"/>
</dbReference>
<dbReference type="Gene3D" id="2.160.20.10">
    <property type="entry name" value="Single-stranded right-handed beta-helix, Pectin lyase-like"/>
    <property type="match status" value="1"/>
</dbReference>
<gene>
    <name evidence="7" type="ORF">ENH88_16645</name>
</gene>
<dbReference type="GO" id="GO:0005975">
    <property type="term" value="P:carbohydrate metabolic process"/>
    <property type="evidence" value="ECO:0007669"/>
    <property type="project" value="InterPro"/>
</dbReference>
<evidence type="ECO:0000256" key="1">
    <source>
        <dbReference type="ARBA" id="ARBA00008834"/>
    </source>
</evidence>
<dbReference type="Pfam" id="PF00295">
    <property type="entry name" value="Glyco_hydro_28"/>
    <property type="match status" value="1"/>
</dbReference>
<name>A0A7V1GFT8_9GAMM</name>
<evidence type="ECO:0000256" key="3">
    <source>
        <dbReference type="ARBA" id="ARBA00023295"/>
    </source>
</evidence>
<dbReference type="Pfam" id="PF12708">
    <property type="entry name" value="Pect-lyase_RHGA_epim"/>
    <property type="match status" value="1"/>
</dbReference>
<evidence type="ECO:0000313" key="7">
    <source>
        <dbReference type="EMBL" id="HEA18038.1"/>
    </source>
</evidence>
<proteinExistence type="inferred from homology"/>
<feature type="signal peptide" evidence="5">
    <location>
        <begin position="1"/>
        <end position="20"/>
    </location>
</feature>
<comment type="caution">
    <text evidence="7">The sequence shown here is derived from an EMBL/GenBank/DDBJ whole genome shotgun (WGS) entry which is preliminary data.</text>
</comment>
<dbReference type="InterPro" id="IPR011050">
    <property type="entry name" value="Pectin_lyase_fold/virulence"/>
</dbReference>
<keyword evidence="3 4" id="KW-0326">Glycosidase</keyword>
<protein>
    <submittedName>
        <fullName evidence="7">Glycoside hydrolase family 28 protein</fullName>
    </submittedName>
</protein>
<evidence type="ECO:0000256" key="4">
    <source>
        <dbReference type="RuleBase" id="RU361169"/>
    </source>
</evidence>
<comment type="similarity">
    <text evidence="1 4">Belongs to the glycosyl hydrolase 28 family.</text>
</comment>
<dbReference type="SMART" id="SM00710">
    <property type="entry name" value="PbH1"/>
    <property type="match status" value="6"/>
</dbReference>
<dbReference type="InterPro" id="IPR006626">
    <property type="entry name" value="PbH1"/>
</dbReference>
<feature type="domain" description="Rhamnogalacturonase A/B/Epimerase-like pectate lyase" evidence="6">
    <location>
        <begin position="63"/>
        <end position="117"/>
    </location>
</feature>
<accession>A0A7V1GFT8</accession>
<dbReference type="InterPro" id="IPR000743">
    <property type="entry name" value="Glyco_hydro_28"/>
</dbReference>
<keyword evidence="5" id="KW-0732">Signal</keyword>
<keyword evidence="2 4" id="KW-0378">Hydrolase</keyword>
<evidence type="ECO:0000259" key="6">
    <source>
        <dbReference type="Pfam" id="PF12708"/>
    </source>
</evidence>
<reference evidence="7" key="1">
    <citation type="journal article" date="2020" name="mSystems">
        <title>Genome- and Community-Level Interaction Insights into Carbon Utilization and Element Cycling Functions of Hydrothermarchaeota in Hydrothermal Sediment.</title>
        <authorList>
            <person name="Zhou Z."/>
            <person name="Liu Y."/>
            <person name="Xu W."/>
            <person name="Pan J."/>
            <person name="Luo Z.H."/>
            <person name="Li M."/>
        </authorList>
    </citation>
    <scope>NUCLEOTIDE SEQUENCE [LARGE SCALE GENOMIC DNA]</scope>
    <source>
        <strain evidence="7">HyVt-346</strain>
    </source>
</reference>
<dbReference type="PROSITE" id="PS51257">
    <property type="entry name" value="PROKAR_LIPOPROTEIN"/>
    <property type="match status" value="1"/>
</dbReference>
<dbReference type="SUPFAM" id="SSF51126">
    <property type="entry name" value="Pectin lyase-like"/>
    <property type="match status" value="1"/>
</dbReference>
<dbReference type="PANTHER" id="PTHR31339">
    <property type="entry name" value="PECTIN LYASE-RELATED"/>
    <property type="match status" value="1"/>
</dbReference>
<evidence type="ECO:0000256" key="5">
    <source>
        <dbReference type="SAM" id="SignalP"/>
    </source>
</evidence>
<dbReference type="EMBL" id="DRGM01000169">
    <property type="protein sequence ID" value="HEA18038.1"/>
    <property type="molecule type" value="Genomic_DNA"/>
</dbReference>
<dbReference type="GO" id="GO:0004650">
    <property type="term" value="F:polygalacturonase activity"/>
    <property type="evidence" value="ECO:0007669"/>
    <property type="project" value="InterPro"/>
</dbReference>
<feature type="chain" id="PRO_5030785230" evidence="5">
    <location>
        <begin position="21"/>
        <end position="490"/>
    </location>
</feature>
<dbReference type="RefSeq" id="WP_304183900.1">
    <property type="nucleotide sequence ID" value="NZ_DRGM01000169.1"/>
</dbReference>
<dbReference type="PANTHER" id="PTHR31339:SF9">
    <property type="entry name" value="PLASMIN AND FIBRONECTIN-BINDING PROTEIN A"/>
    <property type="match status" value="1"/>
</dbReference>
<organism evidence="7">
    <name type="scientific">Pseudoalteromonas prydzensis</name>
    <dbReference type="NCBI Taxonomy" id="182141"/>
    <lineage>
        <taxon>Bacteria</taxon>
        <taxon>Pseudomonadati</taxon>
        <taxon>Pseudomonadota</taxon>
        <taxon>Gammaproteobacteria</taxon>
        <taxon>Alteromonadales</taxon>
        <taxon>Pseudoalteromonadaceae</taxon>
        <taxon>Pseudoalteromonas</taxon>
    </lineage>
</organism>
<dbReference type="InterPro" id="IPR024535">
    <property type="entry name" value="RHGA/B-epi-like_pectate_lyase"/>
</dbReference>
<evidence type="ECO:0000256" key="2">
    <source>
        <dbReference type="ARBA" id="ARBA00022801"/>
    </source>
</evidence>
<dbReference type="AlphaFoldDB" id="A0A7V1GFT8"/>